<dbReference type="SUPFAM" id="SSF51735">
    <property type="entry name" value="NAD(P)-binding Rossmann-fold domains"/>
    <property type="match status" value="1"/>
</dbReference>
<reference evidence="10" key="2">
    <citation type="journal article" date="2023" name="PLoS ONE">
        <title>Philodulcilactobacillus myokoensis gen. nov., sp. nov., a fructophilic, acidophilic, and agar-phobic lactic acid bacterium isolated from fermented vegetable extracts.</title>
        <authorList>
            <person name="Kouya T."/>
            <person name="Ishiyama Y."/>
            <person name="Ohashi S."/>
            <person name="Kumakubo R."/>
            <person name="Yamazaki T."/>
            <person name="Otaki T."/>
        </authorList>
    </citation>
    <scope>NUCLEOTIDE SEQUENCE</scope>
    <source>
        <strain evidence="10">WR16-4</strain>
    </source>
</reference>
<dbReference type="EMBL" id="BRPL01000004">
    <property type="protein sequence ID" value="GLB47620.1"/>
    <property type="molecule type" value="Genomic_DNA"/>
</dbReference>
<evidence type="ECO:0000313" key="10">
    <source>
        <dbReference type="EMBL" id="GLB47620.1"/>
    </source>
</evidence>
<protein>
    <recommendedName>
        <fullName evidence="3">diacetyl reductase [(S)-acetoin forming]</fullName>
        <ecNumber evidence="3">1.1.1.304</ecNumber>
    </recommendedName>
</protein>
<reference evidence="10" key="1">
    <citation type="submission" date="2022-07" db="EMBL/GenBank/DDBJ databases">
        <authorList>
            <person name="Kouya T."/>
            <person name="Ishiyama Y."/>
        </authorList>
    </citation>
    <scope>NUCLEOTIDE SEQUENCE</scope>
    <source>
        <strain evidence="10">WR16-4</strain>
    </source>
</reference>
<feature type="binding site" evidence="8">
    <location>
        <position position="154"/>
    </location>
    <ligand>
        <name>NAD(+)</name>
        <dbReference type="ChEBI" id="CHEBI:57540"/>
    </ligand>
</feature>
<evidence type="ECO:0000256" key="5">
    <source>
        <dbReference type="ARBA" id="ARBA00023027"/>
    </source>
</evidence>
<evidence type="ECO:0000313" key="11">
    <source>
        <dbReference type="Proteomes" id="UP001144204"/>
    </source>
</evidence>
<name>A0A9W6B2D7_9LACO</name>
<comment type="similarity">
    <text evidence="2 9">Belongs to the short-chain dehydrogenases/reductases (SDR) family.</text>
</comment>
<proteinExistence type="inferred from homology"/>
<evidence type="ECO:0000256" key="3">
    <source>
        <dbReference type="ARBA" id="ARBA00012848"/>
    </source>
</evidence>
<gene>
    <name evidence="10" type="ORF">WR164_15990</name>
</gene>
<comment type="catalytic activity">
    <reaction evidence="6">
        <text>(S)-acetoin + NAD(+) = diacetyl + NADH + H(+)</text>
        <dbReference type="Rhea" id="RHEA:27286"/>
        <dbReference type="ChEBI" id="CHEBI:15378"/>
        <dbReference type="ChEBI" id="CHEBI:15687"/>
        <dbReference type="ChEBI" id="CHEBI:16583"/>
        <dbReference type="ChEBI" id="CHEBI:57540"/>
        <dbReference type="ChEBI" id="CHEBI:57945"/>
        <dbReference type="EC" id="1.1.1.304"/>
    </reaction>
</comment>
<organism evidence="10 11">
    <name type="scientific">Philodulcilactobacillus myokoensis</name>
    <dbReference type="NCBI Taxonomy" id="2929573"/>
    <lineage>
        <taxon>Bacteria</taxon>
        <taxon>Bacillati</taxon>
        <taxon>Bacillota</taxon>
        <taxon>Bacilli</taxon>
        <taxon>Lactobacillales</taxon>
        <taxon>Lactobacillaceae</taxon>
        <taxon>Philodulcilactobacillus</taxon>
    </lineage>
</organism>
<dbReference type="EC" id="1.1.1.304" evidence="3"/>
<evidence type="ECO:0000256" key="6">
    <source>
        <dbReference type="ARBA" id="ARBA00047315"/>
    </source>
</evidence>
<evidence type="ECO:0000256" key="2">
    <source>
        <dbReference type="ARBA" id="ARBA00006484"/>
    </source>
</evidence>
<evidence type="ECO:0000256" key="9">
    <source>
        <dbReference type="RuleBase" id="RU000363"/>
    </source>
</evidence>
<dbReference type="AlphaFoldDB" id="A0A9W6B2D7"/>
<evidence type="ECO:0000256" key="7">
    <source>
        <dbReference type="PIRSR" id="PIRSR614007-1"/>
    </source>
</evidence>
<dbReference type="GO" id="GO:0048038">
    <property type="term" value="F:quinone binding"/>
    <property type="evidence" value="ECO:0007669"/>
    <property type="project" value="TreeGrafter"/>
</dbReference>
<dbReference type="Gene3D" id="3.40.50.720">
    <property type="entry name" value="NAD(P)-binding Rossmann-like Domain"/>
    <property type="match status" value="1"/>
</dbReference>
<dbReference type="PROSITE" id="PS00061">
    <property type="entry name" value="ADH_SHORT"/>
    <property type="match status" value="1"/>
</dbReference>
<dbReference type="Pfam" id="PF00106">
    <property type="entry name" value="adh_short"/>
    <property type="match status" value="1"/>
</dbReference>
<keyword evidence="4" id="KW-0560">Oxidoreductase</keyword>
<dbReference type="Proteomes" id="UP001144204">
    <property type="component" value="Unassembled WGS sequence"/>
</dbReference>
<keyword evidence="5 8" id="KW-0520">NAD</keyword>
<dbReference type="GO" id="GO:0045150">
    <property type="term" value="P:acetoin catabolic process"/>
    <property type="evidence" value="ECO:0007669"/>
    <property type="project" value="InterPro"/>
</dbReference>
<dbReference type="GO" id="GO:0006633">
    <property type="term" value="P:fatty acid biosynthetic process"/>
    <property type="evidence" value="ECO:0007669"/>
    <property type="project" value="TreeGrafter"/>
</dbReference>
<dbReference type="NCBIfam" id="NF005559">
    <property type="entry name" value="PRK07231.1"/>
    <property type="match status" value="1"/>
</dbReference>
<evidence type="ECO:0000256" key="1">
    <source>
        <dbReference type="ARBA" id="ARBA00003200"/>
    </source>
</evidence>
<dbReference type="RefSeq" id="WP_286137155.1">
    <property type="nucleotide sequence ID" value="NZ_BRPL01000004.1"/>
</dbReference>
<accession>A0A9W6B2D7</accession>
<dbReference type="GO" id="GO:0052588">
    <property type="term" value="F:diacetyl reductase ((S)-acetoin forming) (NAD+) activity"/>
    <property type="evidence" value="ECO:0007669"/>
    <property type="project" value="UniProtKB-EC"/>
</dbReference>
<keyword evidence="11" id="KW-1185">Reference proteome</keyword>
<dbReference type="PRINTS" id="PR00080">
    <property type="entry name" value="SDRFAMILY"/>
</dbReference>
<feature type="active site" description="Proton acceptor" evidence="7">
    <location>
        <position position="154"/>
    </location>
</feature>
<feature type="binding site" evidence="8">
    <location>
        <begin position="61"/>
        <end position="62"/>
    </location>
    <ligand>
        <name>NAD(+)</name>
        <dbReference type="ChEBI" id="CHEBI:57540"/>
    </ligand>
</feature>
<comment type="function">
    <text evidence="1">Catalyzes the irreversible reduction of 2,3-butanediol to (S)-acetoin in the presence of NADH.</text>
</comment>
<dbReference type="InterPro" id="IPR002347">
    <property type="entry name" value="SDR_fam"/>
</dbReference>
<dbReference type="GO" id="GO:0008206">
    <property type="term" value="P:bile acid metabolic process"/>
    <property type="evidence" value="ECO:0007669"/>
    <property type="project" value="UniProtKB-ARBA"/>
</dbReference>
<dbReference type="PANTHER" id="PTHR42760">
    <property type="entry name" value="SHORT-CHAIN DEHYDROGENASES/REDUCTASES FAMILY MEMBER"/>
    <property type="match status" value="1"/>
</dbReference>
<comment type="caution">
    <text evidence="10">The sequence shown here is derived from an EMBL/GenBank/DDBJ whole genome shotgun (WGS) entry which is preliminary data.</text>
</comment>
<feature type="binding site" evidence="8">
    <location>
        <begin position="184"/>
        <end position="189"/>
    </location>
    <ligand>
        <name>NAD(+)</name>
        <dbReference type="ChEBI" id="CHEBI:57540"/>
    </ligand>
</feature>
<dbReference type="InterPro" id="IPR036291">
    <property type="entry name" value="NAD(P)-bd_dom_sf"/>
</dbReference>
<dbReference type="PANTHER" id="PTHR42760:SF121">
    <property type="entry name" value="3-OXOACYL-(ACYL-CARRIER-PROTEIN) REDUCTASE"/>
    <property type="match status" value="1"/>
</dbReference>
<dbReference type="FunFam" id="3.40.50.720:FF:000084">
    <property type="entry name" value="Short-chain dehydrogenase reductase"/>
    <property type="match status" value="1"/>
</dbReference>
<feature type="binding site" evidence="8">
    <location>
        <position position="88"/>
    </location>
    <ligand>
        <name>NAD(+)</name>
        <dbReference type="ChEBI" id="CHEBI:57540"/>
    </ligand>
</feature>
<evidence type="ECO:0000256" key="8">
    <source>
        <dbReference type="PIRSR" id="PIRSR614007-2"/>
    </source>
</evidence>
<dbReference type="PRINTS" id="PR00081">
    <property type="entry name" value="GDHRDH"/>
</dbReference>
<sequence length="258" mass="27427">MTKQQVALITGAGQGIGKSIAERLSHDGFAVALLGRHLDKVQAVAKEIKNNGGDSFAIKADVSKRDEVFNAVKETQDHFGDFNVLVNNAGVAPTDPIENVTPNELESTFQINVGGVIWGTQAAIKAFKLLNHGGKIINGSSQAGQEGNPNLTVYGATKFAIRGITQTTSKELAEDNITVNAYCPGIVKTPMMDDIAKNVAKNAGKSEEWGMQQFAKSISLGRLSNPSDVSNLVSFLASKDSNYITGQSILVDGGMVYR</sequence>
<dbReference type="InterPro" id="IPR014007">
    <property type="entry name" value="23BDH"/>
</dbReference>
<feature type="binding site" evidence="8">
    <location>
        <position position="158"/>
    </location>
    <ligand>
        <name>NAD(+)</name>
        <dbReference type="ChEBI" id="CHEBI:57540"/>
    </ligand>
</feature>
<dbReference type="InterPro" id="IPR020904">
    <property type="entry name" value="Sc_DH/Rdtase_CS"/>
</dbReference>
<dbReference type="NCBIfam" id="NF006394">
    <property type="entry name" value="PRK08643.1"/>
    <property type="match status" value="1"/>
</dbReference>
<dbReference type="NCBIfam" id="TIGR02415">
    <property type="entry name" value="23BDH"/>
    <property type="match status" value="1"/>
</dbReference>
<feature type="binding site" evidence="8">
    <location>
        <begin position="14"/>
        <end position="16"/>
    </location>
    <ligand>
        <name>NAD(+)</name>
        <dbReference type="ChEBI" id="CHEBI:57540"/>
    </ligand>
</feature>
<evidence type="ECO:0000256" key="4">
    <source>
        <dbReference type="ARBA" id="ARBA00023002"/>
    </source>
</evidence>